<evidence type="ECO:0000256" key="4">
    <source>
        <dbReference type="ARBA" id="ARBA00022692"/>
    </source>
</evidence>
<evidence type="ECO:0000256" key="2">
    <source>
        <dbReference type="ARBA" id="ARBA00010792"/>
    </source>
</evidence>
<dbReference type="Pfam" id="PF09335">
    <property type="entry name" value="VTT_dom"/>
    <property type="match status" value="1"/>
</dbReference>
<feature type="transmembrane region" description="Helical" evidence="7">
    <location>
        <begin position="175"/>
        <end position="196"/>
    </location>
</feature>
<keyword evidence="10" id="KW-1185">Reference proteome</keyword>
<comment type="caution">
    <text evidence="9">The sequence shown here is derived from an EMBL/GenBank/DDBJ whole genome shotgun (WGS) entry which is preliminary data.</text>
</comment>
<evidence type="ECO:0000313" key="10">
    <source>
        <dbReference type="Proteomes" id="UP001275436"/>
    </source>
</evidence>
<proteinExistence type="inferred from homology"/>
<dbReference type="RefSeq" id="WP_017797523.1">
    <property type="nucleotide sequence ID" value="NZ_BSKO01000001.1"/>
</dbReference>
<comment type="similarity">
    <text evidence="2">Belongs to the DedA family.</text>
</comment>
<accession>A0ABQ5TLS2</accession>
<keyword evidence="5 7" id="KW-1133">Transmembrane helix</keyword>
<dbReference type="PANTHER" id="PTHR42709">
    <property type="entry name" value="ALKALINE PHOSPHATASE LIKE PROTEIN"/>
    <property type="match status" value="1"/>
</dbReference>
<dbReference type="InterPro" id="IPR032816">
    <property type="entry name" value="VTT_dom"/>
</dbReference>
<evidence type="ECO:0000256" key="7">
    <source>
        <dbReference type="SAM" id="Phobius"/>
    </source>
</evidence>
<dbReference type="Proteomes" id="UP001275436">
    <property type="component" value="Unassembled WGS sequence"/>
</dbReference>
<comment type="subcellular location">
    <subcellularLocation>
        <location evidence="1">Cell membrane</location>
        <topology evidence="1">Multi-pass membrane protein</topology>
    </subcellularLocation>
</comment>
<keyword evidence="3" id="KW-1003">Cell membrane</keyword>
<feature type="domain" description="VTT" evidence="8">
    <location>
        <begin position="30"/>
        <end position="159"/>
    </location>
</feature>
<evidence type="ECO:0000256" key="1">
    <source>
        <dbReference type="ARBA" id="ARBA00004651"/>
    </source>
</evidence>
<protein>
    <submittedName>
        <fullName evidence="9">Alkaline phosphatase</fullName>
    </submittedName>
</protein>
<reference evidence="9 10" key="1">
    <citation type="submission" date="2023-02" db="EMBL/GenBank/DDBJ databases">
        <title>Oceanobacillus kimchii IFOP_LL358 isolated form Alexandrium catenella lab strain.</title>
        <authorList>
            <person name="Gajardo G."/>
            <person name="Ueki S."/>
            <person name="Maruyama F."/>
        </authorList>
    </citation>
    <scope>NUCLEOTIDE SEQUENCE [LARGE SCALE GENOMIC DNA]</scope>
    <source>
        <strain evidence="9 10">IFOP_LL358</strain>
    </source>
</reference>
<evidence type="ECO:0000313" key="9">
    <source>
        <dbReference type="EMBL" id="GLO67072.1"/>
    </source>
</evidence>
<keyword evidence="4 7" id="KW-0812">Transmembrane</keyword>
<organism evidence="9 10">
    <name type="scientific">Oceanobacillus kimchii</name>
    <dbReference type="NCBI Taxonomy" id="746691"/>
    <lineage>
        <taxon>Bacteria</taxon>
        <taxon>Bacillati</taxon>
        <taxon>Bacillota</taxon>
        <taxon>Bacilli</taxon>
        <taxon>Bacillales</taxon>
        <taxon>Bacillaceae</taxon>
        <taxon>Oceanobacillus</taxon>
    </lineage>
</organism>
<dbReference type="PANTHER" id="PTHR42709:SF6">
    <property type="entry name" value="UNDECAPRENYL PHOSPHATE TRANSPORTER A"/>
    <property type="match status" value="1"/>
</dbReference>
<evidence type="ECO:0000256" key="5">
    <source>
        <dbReference type="ARBA" id="ARBA00022989"/>
    </source>
</evidence>
<dbReference type="EMBL" id="BSKO01000001">
    <property type="protein sequence ID" value="GLO67072.1"/>
    <property type="molecule type" value="Genomic_DNA"/>
</dbReference>
<feature type="transmembrane region" description="Helical" evidence="7">
    <location>
        <begin position="50"/>
        <end position="75"/>
    </location>
</feature>
<feature type="transmembrane region" description="Helical" evidence="7">
    <location>
        <begin position="12"/>
        <end position="30"/>
    </location>
</feature>
<evidence type="ECO:0000256" key="6">
    <source>
        <dbReference type="ARBA" id="ARBA00023136"/>
    </source>
</evidence>
<gene>
    <name evidence="9" type="ORF">MACH08_28560</name>
</gene>
<name>A0ABQ5TLS2_9BACI</name>
<feature type="transmembrane region" description="Helical" evidence="7">
    <location>
        <begin position="139"/>
        <end position="163"/>
    </location>
</feature>
<keyword evidence="6 7" id="KW-0472">Membrane</keyword>
<evidence type="ECO:0000259" key="8">
    <source>
        <dbReference type="Pfam" id="PF09335"/>
    </source>
</evidence>
<evidence type="ECO:0000256" key="3">
    <source>
        <dbReference type="ARBA" id="ARBA00022475"/>
    </source>
</evidence>
<sequence length="202" mass="23246">MNDWVTAIMEQLGYLGIFLMMALENIFPPIPSEIVLPFGGFLTTYTNLTVIGVVTVATLGSVIGSMILYCIGTVLDIPRLERIIDRYGHWIRLKKSDVQRADNWFHQRGYWTVFFCRMVPVIRSLISIPAGMTRMNFPVFILLTTVGTILWNVILISFGVILGENWQQILGFMHGYSRFVYIVIILVLVVITIIFIRRKRQR</sequence>
<dbReference type="InterPro" id="IPR051311">
    <property type="entry name" value="DedA_domain"/>
</dbReference>